<comment type="similarity">
    <text evidence="7">Belongs to the major facilitator superfamily. Sugar transporter (TC 2.A.1.1) family. Trehalose transporter subfamily.</text>
</comment>
<evidence type="ECO:0000256" key="2">
    <source>
        <dbReference type="ARBA" id="ARBA00022475"/>
    </source>
</evidence>
<feature type="transmembrane region" description="Helical" evidence="9">
    <location>
        <begin position="179"/>
        <end position="198"/>
    </location>
</feature>
<dbReference type="InterPro" id="IPR020846">
    <property type="entry name" value="MFS_dom"/>
</dbReference>
<dbReference type="GO" id="GO:0005886">
    <property type="term" value="C:plasma membrane"/>
    <property type="evidence" value="ECO:0007669"/>
    <property type="project" value="UniProtKB-SubCell"/>
</dbReference>
<dbReference type="PRINTS" id="PR00171">
    <property type="entry name" value="SUGRTRNSPORT"/>
</dbReference>
<dbReference type="AlphaFoldDB" id="A0AAW0XPR2"/>
<dbReference type="NCBIfam" id="TIGR00879">
    <property type="entry name" value="SP"/>
    <property type="match status" value="1"/>
</dbReference>
<name>A0AAW0XPR2_CHEQU</name>
<dbReference type="InterPro" id="IPR050549">
    <property type="entry name" value="MFS_Trehalose_Transporter"/>
</dbReference>
<evidence type="ECO:0000313" key="12">
    <source>
        <dbReference type="Proteomes" id="UP001445076"/>
    </source>
</evidence>
<evidence type="ECO:0000256" key="6">
    <source>
        <dbReference type="ARBA" id="ARBA00023180"/>
    </source>
</evidence>
<dbReference type="PANTHER" id="PTHR48021:SF1">
    <property type="entry name" value="GH07001P-RELATED"/>
    <property type="match status" value="1"/>
</dbReference>
<dbReference type="CDD" id="cd17358">
    <property type="entry name" value="MFS_GLUT6_8_Class3_like"/>
    <property type="match status" value="1"/>
</dbReference>
<evidence type="ECO:0000256" key="7">
    <source>
        <dbReference type="ARBA" id="ARBA00024348"/>
    </source>
</evidence>
<keyword evidence="8" id="KW-0813">Transport</keyword>
<feature type="transmembrane region" description="Helical" evidence="9">
    <location>
        <begin position="119"/>
        <end position="140"/>
    </location>
</feature>
<evidence type="ECO:0000256" key="4">
    <source>
        <dbReference type="ARBA" id="ARBA00022989"/>
    </source>
</evidence>
<dbReference type="FunFam" id="1.20.1250.20:FF:000055">
    <property type="entry name" value="Facilitated trehalose transporter Tret1-2 homolog"/>
    <property type="match status" value="1"/>
</dbReference>
<dbReference type="InterPro" id="IPR003663">
    <property type="entry name" value="Sugar/inositol_transpt"/>
</dbReference>
<dbReference type="InterPro" id="IPR044775">
    <property type="entry name" value="MFS_ERD6/Tret1-like"/>
</dbReference>
<protein>
    <recommendedName>
        <fullName evidence="10">Major facilitator superfamily (MFS) profile domain-containing protein</fullName>
    </recommendedName>
</protein>
<evidence type="ECO:0000256" key="3">
    <source>
        <dbReference type="ARBA" id="ARBA00022692"/>
    </source>
</evidence>
<dbReference type="PANTHER" id="PTHR48021">
    <property type="match status" value="1"/>
</dbReference>
<keyword evidence="4 9" id="KW-1133">Transmembrane helix</keyword>
<dbReference type="Pfam" id="PF00083">
    <property type="entry name" value="Sugar_tr"/>
    <property type="match status" value="1"/>
</dbReference>
<proteinExistence type="inferred from homology"/>
<keyword evidence="12" id="KW-1185">Reference proteome</keyword>
<feature type="transmembrane region" description="Helical" evidence="9">
    <location>
        <begin position="20"/>
        <end position="39"/>
    </location>
</feature>
<feature type="transmembrane region" description="Helical" evidence="9">
    <location>
        <begin position="93"/>
        <end position="113"/>
    </location>
</feature>
<evidence type="ECO:0000256" key="5">
    <source>
        <dbReference type="ARBA" id="ARBA00023136"/>
    </source>
</evidence>
<feature type="transmembrane region" description="Helical" evidence="9">
    <location>
        <begin position="397"/>
        <end position="418"/>
    </location>
</feature>
<feature type="transmembrane region" description="Helical" evidence="9">
    <location>
        <begin position="430"/>
        <end position="448"/>
    </location>
</feature>
<keyword evidence="5 9" id="KW-0472">Membrane</keyword>
<reference evidence="11 12" key="1">
    <citation type="journal article" date="2024" name="BMC Genomics">
        <title>Genome assembly of redclaw crayfish (Cherax quadricarinatus) provides insights into its immune adaptation and hypoxia tolerance.</title>
        <authorList>
            <person name="Liu Z."/>
            <person name="Zheng J."/>
            <person name="Li H."/>
            <person name="Fang K."/>
            <person name="Wang S."/>
            <person name="He J."/>
            <person name="Zhou D."/>
            <person name="Weng S."/>
            <person name="Chi M."/>
            <person name="Gu Z."/>
            <person name="He J."/>
            <person name="Li F."/>
            <person name="Wang M."/>
        </authorList>
    </citation>
    <scope>NUCLEOTIDE SEQUENCE [LARGE SCALE GENOMIC DNA]</scope>
    <source>
        <strain evidence="11">ZL_2023a</strain>
    </source>
</reference>
<feature type="domain" description="Major facilitator superfamily (MFS) profile" evidence="10">
    <location>
        <begin position="22"/>
        <end position="452"/>
    </location>
</feature>
<keyword evidence="2" id="KW-1003">Cell membrane</keyword>
<dbReference type="SUPFAM" id="SSF103473">
    <property type="entry name" value="MFS general substrate transporter"/>
    <property type="match status" value="1"/>
</dbReference>
<evidence type="ECO:0000256" key="8">
    <source>
        <dbReference type="RuleBase" id="RU003346"/>
    </source>
</evidence>
<comment type="caution">
    <text evidence="11">The sequence shown here is derived from an EMBL/GenBank/DDBJ whole genome shotgun (WGS) entry which is preliminary data.</text>
</comment>
<dbReference type="GO" id="GO:0051119">
    <property type="term" value="F:sugar transmembrane transporter activity"/>
    <property type="evidence" value="ECO:0007669"/>
    <property type="project" value="InterPro"/>
</dbReference>
<feature type="transmembrane region" description="Helical" evidence="9">
    <location>
        <begin position="359"/>
        <end position="385"/>
    </location>
</feature>
<feature type="transmembrane region" description="Helical" evidence="9">
    <location>
        <begin position="66"/>
        <end position="86"/>
    </location>
</feature>
<dbReference type="PROSITE" id="PS50850">
    <property type="entry name" value="MFS"/>
    <property type="match status" value="1"/>
</dbReference>
<keyword evidence="6" id="KW-0325">Glycoprotein</keyword>
<accession>A0AAW0XPR2</accession>
<evidence type="ECO:0000259" key="10">
    <source>
        <dbReference type="PROSITE" id="PS50850"/>
    </source>
</evidence>
<keyword evidence="3 9" id="KW-0812">Transmembrane</keyword>
<evidence type="ECO:0000313" key="11">
    <source>
        <dbReference type="EMBL" id="KAK8739994.1"/>
    </source>
</evidence>
<sequence length="484" mass="52611">MWASNTLLVGDSRISHTAQYLATISVTLGGLLMGTGIGYSSPAGPLLMSNSTEGGSLQLSEDQYNWFSSLMNLGALVGGVLGGFSINRLGRRFTMLVSGPIYLTGWALIGFGQNFATLVAGRMVVGACICATCVVVPTYVGEIASPDIRGILGTSYQFMITLGMLYVYTMGVFVTNWRWLAALSAVPAVPYFLSVIFIHESHTFLLAKGKLEQATASLQHFRGKHYDVQKEINMIQQSLEDAKNNKPSLKEFLRPHNLKPFVLCLIIFVSIQMSGLGPVLFNMSFIFKASGADLDDNVSTAIVGVVQILATALSCVLVDKAGRKLLLIVSAAAVSLSLLALAEYFYMEERNSEWTAKTLGWLPLTSLVIFIAAFSIGLGPVPWVLMGEMFSPRVKSITTGIINMAGWFASFVMTLTFLPLRDVLHDDGVYLLFACVAFCILLVLFLALPETKGMTLQEITAYFGGPKFDSTRRDPSKKNDTENA</sequence>
<evidence type="ECO:0000256" key="9">
    <source>
        <dbReference type="SAM" id="Phobius"/>
    </source>
</evidence>
<feature type="transmembrane region" description="Helical" evidence="9">
    <location>
        <begin position="260"/>
        <end position="281"/>
    </location>
</feature>
<dbReference type="InterPro" id="IPR036259">
    <property type="entry name" value="MFS_trans_sf"/>
</dbReference>
<feature type="transmembrane region" description="Helical" evidence="9">
    <location>
        <begin position="301"/>
        <end position="318"/>
    </location>
</feature>
<evidence type="ECO:0000256" key="1">
    <source>
        <dbReference type="ARBA" id="ARBA00004651"/>
    </source>
</evidence>
<organism evidence="11 12">
    <name type="scientific">Cherax quadricarinatus</name>
    <name type="common">Australian red claw crayfish</name>
    <dbReference type="NCBI Taxonomy" id="27406"/>
    <lineage>
        <taxon>Eukaryota</taxon>
        <taxon>Metazoa</taxon>
        <taxon>Ecdysozoa</taxon>
        <taxon>Arthropoda</taxon>
        <taxon>Crustacea</taxon>
        <taxon>Multicrustacea</taxon>
        <taxon>Malacostraca</taxon>
        <taxon>Eumalacostraca</taxon>
        <taxon>Eucarida</taxon>
        <taxon>Decapoda</taxon>
        <taxon>Pleocyemata</taxon>
        <taxon>Astacidea</taxon>
        <taxon>Parastacoidea</taxon>
        <taxon>Parastacidae</taxon>
        <taxon>Cherax</taxon>
    </lineage>
</organism>
<comment type="subcellular location">
    <subcellularLocation>
        <location evidence="1">Cell membrane</location>
        <topology evidence="1">Multi-pass membrane protein</topology>
    </subcellularLocation>
</comment>
<dbReference type="InterPro" id="IPR005828">
    <property type="entry name" value="MFS_sugar_transport-like"/>
</dbReference>
<feature type="transmembrane region" description="Helical" evidence="9">
    <location>
        <begin position="325"/>
        <end position="347"/>
    </location>
</feature>
<dbReference type="EMBL" id="JARKIK010000035">
    <property type="protein sequence ID" value="KAK8739994.1"/>
    <property type="molecule type" value="Genomic_DNA"/>
</dbReference>
<gene>
    <name evidence="11" type="ORF">OTU49_003307</name>
</gene>
<dbReference type="Gene3D" id="1.20.1250.20">
    <property type="entry name" value="MFS general substrate transporter like domains"/>
    <property type="match status" value="1"/>
</dbReference>
<feature type="transmembrane region" description="Helical" evidence="9">
    <location>
        <begin position="152"/>
        <end position="173"/>
    </location>
</feature>
<dbReference type="Proteomes" id="UP001445076">
    <property type="component" value="Unassembled WGS sequence"/>
</dbReference>